<name>A0ABR2A262_9ROSI</name>
<sequence length="121" mass="14357">MEHYEIMEQIGRVAFGAVILVHHKSENKKAELIKRNQMGFISPRRKLRLVRKYHQVGPRNFATRRDSRSRDLGGNDSEWRFEIYHSLGICLMKSFLVHGRRLEWLVKNLLTVNLGKEIMRL</sequence>
<reference evidence="1 2" key="1">
    <citation type="journal article" date="2024" name="G3 (Bethesda)">
        <title>Genome assembly of Hibiscus sabdariffa L. provides insights into metabolisms of medicinal natural products.</title>
        <authorList>
            <person name="Kim T."/>
        </authorList>
    </citation>
    <scope>NUCLEOTIDE SEQUENCE [LARGE SCALE GENOMIC DNA]</scope>
    <source>
        <strain evidence="1">TK-2024</strain>
        <tissue evidence="1">Old leaves</tissue>
    </source>
</reference>
<gene>
    <name evidence="1" type="ORF">V6N12_041529</name>
</gene>
<protein>
    <submittedName>
        <fullName evidence="1">Uncharacterized protein</fullName>
    </submittedName>
</protein>
<proteinExistence type="predicted"/>
<organism evidence="1 2">
    <name type="scientific">Hibiscus sabdariffa</name>
    <name type="common">roselle</name>
    <dbReference type="NCBI Taxonomy" id="183260"/>
    <lineage>
        <taxon>Eukaryota</taxon>
        <taxon>Viridiplantae</taxon>
        <taxon>Streptophyta</taxon>
        <taxon>Embryophyta</taxon>
        <taxon>Tracheophyta</taxon>
        <taxon>Spermatophyta</taxon>
        <taxon>Magnoliopsida</taxon>
        <taxon>eudicotyledons</taxon>
        <taxon>Gunneridae</taxon>
        <taxon>Pentapetalae</taxon>
        <taxon>rosids</taxon>
        <taxon>malvids</taxon>
        <taxon>Malvales</taxon>
        <taxon>Malvaceae</taxon>
        <taxon>Malvoideae</taxon>
        <taxon>Hibiscus</taxon>
    </lineage>
</organism>
<dbReference type="EMBL" id="JBBPBM010001149">
    <property type="protein sequence ID" value="KAK8486743.1"/>
    <property type="molecule type" value="Genomic_DNA"/>
</dbReference>
<evidence type="ECO:0000313" key="2">
    <source>
        <dbReference type="Proteomes" id="UP001472677"/>
    </source>
</evidence>
<keyword evidence="2" id="KW-1185">Reference proteome</keyword>
<evidence type="ECO:0000313" key="1">
    <source>
        <dbReference type="EMBL" id="KAK8486743.1"/>
    </source>
</evidence>
<comment type="caution">
    <text evidence="1">The sequence shown here is derived from an EMBL/GenBank/DDBJ whole genome shotgun (WGS) entry which is preliminary data.</text>
</comment>
<accession>A0ABR2A262</accession>
<dbReference type="Proteomes" id="UP001472677">
    <property type="component" value="Unassembled WGS sequence"/>
</dbReference>